<keyword evidence="2" id="KW-1185">Reference proteome</keyword>
<dbReference type="AlphaFoldDB" id="A0A4Q7ZKY3"/>
<protein>
    <recommendedName>
        <fullName evidence="3">Acetyltransferase (GNAT) family protein</fullName>
    </recommendedName>
</protein>
<dbReference type="SUPFAM" id="SSF55729">
    <property type="entry name" value="Acyl-CoA N-acyltransferases (Nat)"/>
    <property type="match status" value="1"/>
</dbReference>
<evidence type="ECO:0000313" key="1">
    <source>
        <dbReference type="EMBL" id="RZU50945.1"/>
    </source>
</evidence>
<sequence length="411" mass="43937">MTTVKYIDDTGSLDGGVGASAYIAGEQCHTRPFLMGLTRPRGFGIVLHRMIKRRRDDRGEHLVAAAQHPVTQDGGQALSSSHPLLQGPRWRNFDSGLRRWPEPLAGRRWQSWLVGGNAAGRLRAAAVVRKPGPGRLKSSALLTPAWDLLPADRDGLVVGSLLRQRGGLQLRPDNRPEQEHEAVRGILGRLAADHGAAPIAFPNVPADQVAAIASAFRGAVVRRAGTWSEYVLGGATSVEEFVGTLGRKVRALWRARRPHLESLGWRTTVSAPTEDLIERASELLADVNVRNGTPDAPRMAQARTTMWWQELPEAARAITVTDDDGALLAVCFARAGGDVLELQEVGIAAGALGNSDAYVLATVVAPLELAVAERIAIVSAGYGHANTKAMYGASLGLDYHIVADLGELTGA</sequence>
<evidence type="ECO:0000313" key="2">
    <source>
        <dbReference type="Proteomes" id="UP000292564"/>
    </source>
</evidence>
<proteinExistence type="predicted"/>
<organism evidence="1 2">
    <name type="scientific">Krasilnikovia cinnamomea</name>
    <dbReference type="NCBI Taxonomy" id="349313"/>
    <lineage>
        <taxon>Bacteria</taxon>
        <taxon>Bacillati</taxon>
        <taxon>Actinomycetota</taxon>
        <taxon>Actinomycetes</taxon>
        <taxon>Micromonosporales</taxon>
        <taxon>Micromonosporaceae</taxon>
        <taxon>Krasilnikovia</taxon>
    </lineage>
</organism>
<comment type="caution">
    <text evidence="1">The sequence shown here is derived from an EMBL/GenBank/DDBJ whole genome shotgun (WGS) entry which is preliminary data.</text>
</comment>
<dbReference type="Proteomes" id="UP000292564">
    <property type="component" value="Unassembled WGS sequence"/>
</dbReference>
<dbReference type="EMBL" id="SHKY01000001">
    <property type="protein sequence ID" value="RZU50945.1"/>
    <property type="molecule type" value="Genomic_DNA"/>
</dbReference>
<reference evidence="1 2" key="1">
    <citation type="submission" date="2019-02" db="EMBL/GenBank/DDBJ databases">
        <title>Sequencing the genomes of 1000 actinobacteria strains.</title>
        <authorList>
            <person name="Klenk H.-P."/>
        </authorList>
    </citation>
    <scope>NUCLEOTIDE SEQUENCE [LARGE SCALE GENOMIC DNA]</scope>
    <source>
        <strain evidence="1 2">DSM 45162</strain>
    </source>
</reference>
<evidence type="ECO:0008006" key="3">
    <source>
        <dbReference type="Google" id="ProtNLM"/>
    </source>
</evidence>
<accession>A0A4Q7ZKY3</accession>
<dbReference type="InterPro" id="IPR016181">
    <property type="entry name" value="Acyl_CoA_acyltransferase"/>
</dbReference>
<name>A0A4Q7ZKY3_9ACTN</name>
<gene>
    <name evidence="1" type="ORF">EV385_2737</name>
</gene>